<sequence length="109" mass="12409">MDRRLLLPTPAFSVLLLLSSCLWQQLLLVSPFPSAGWDWIAQISLRIQGSLQLQFELAEYCDFSLLIEASEMLNLLYKSEKQSSARWNAEFGLSCNTNQRIIGIKGRLC</sequence>
<protein>
    <submittedName>
        <fullName evidence="1">Uncharacterized protein</fullName>
    </submittedName>
</protein>
<dbReference type="EMBL" id="CM055097">
    <property type="protein sequence ID" value="KAJ7554201.1"/>
    <property type="molecule type" value="Genomic_DNA"/>
</dbReference>
<keyword evidence="2" id="KW-1185">Reference proteome</keyword>
<accession>A0ACC2DIT0</accession>
<dbReference type="Proteomes" id="UP001162992">
    <property type="component" value="Chromosome 6"/>
</dbReference>
<comment type="caution">
    <text evidence="1">The sequence shown here is derived from an EMBL/GenBank/DDBJ whole genome shotgun (WGS) entry which is preliminary data.</text>
</comment>
<evidence type="ECO:0000313" key="1">
    <source>
        <dbReference type="EMBL" id="KAJ7554201.1"/>
    </source>
</evidence>
<gene>
    <name evidence="1" type="ORF">O6H91_06G130600</name>
</gene>
<evidence type="ECO:0000313" key="2">
    <source>
        <dbReference type="Proteomes" id="UP001162992"/>
    </source>
</evidence>
<proteinExistence type="predicted"/>
<organism evidence="1 2">
    <name type="scientific">Diphasiastrum complanatum</name>
    <name type="common">Issler's clubmoss</name>
    <name type="synonym">Lycopodium complanatum</name>
    <dbReference type="NCBI Taxonomy" id="34168"/>
    <lineage>
        <taxon>Eukaryota</taxon>
        <taxon>Viridiplantae</taxon>
        <taxon>Streptophyta</taxon>
        <taxon>Embryophyta</taxon>
        <taxon>Tracheophyta</taxon>
        <taxon>Lycopodiopsida</taxon>
        <taxon>Lycopodiales</taxon>
        <taxon>Lycopodiaceae</taxon>
        <taxon>Lycopodioideae</taxon>
        <taxon>Diphasiastrum</taxon>
    </lineage>
</organism>
<name>A0ACC2DIT0_DIPCM</name>
<reference evidence="2" key="1">
    <citation type="journal article" date="2024" name="Proc. Natl. Acad. Sci. U.S.A.">
        <title>Extraordinary preservation of gene collinearity over three hundred million years revealed in homosporous lycophytes.</title>
        <authorList>
            <person name="Li C."/>
            <person name="Wickell D."/>
            <person name="Kuo L.Y."/>
            <person name="Chen X."/>
            <person name="Nie B."/>
            <person name="Liao X."/>
            <person name="Peng D."/>
            <person name="Ji J."/>
            <person name="Jenkins J."/>
            <person name="Williams M."/>
            <person name="Shu S."/>
            <person name="Plott C."/>
            <person name="Barry K."/>
            <person name="Rajasekar S."/>
            <person name="Grimwood J."/>
            <person name="Han X."/>
            <person name="Sun S."/>
            <person name="Hou Z."/>
            <person name="He W."/>
            <person name="Dai G."/>
            <person name="Sun C."/>
            <person name="Schmutz J."/>
            <person name="Leebens-Mack J.H."/>
            <person name="Li F.W."/>
            <person name="Wang L."/>
        </authorList>
    </citation>
    <scope>NUCLEOTIDE SEQUENCE [LARGE SCALE GENOMIC DNA]</scope>
    <source>
        <strain evidence="2">cv. PW_Plant_1</strain>
    </source>
</reference>